<evidence type="ECO:0000313" key="4">
    <source>
        <dbReference type="Proteomes" id="UP000053664"/>
    </source>
</evidence>
<dbReference type="Proteomes" id="UP000053664">
    <property type="component" value="Unassembled WGS sequence"/>
</dbReference>
<feature type="transmembrane region" description="Helical" evidence="2">
    <location>
        <begin position="16"/>
        <end position="36"/>
    </location>
</feature>
<feature type="compositionally biased region" description="Low complexity" evidence="1">
    <location>
        <begin position="153"/>
        <end position="162"/>
    </location>
</feature>
<dbReference type="EMBL" id="KE361645">
    <property type="protein sequence ID" value="EPQ26470.1"/>
    <property type="molecule type" value="Genomic_DNA"/>
</dbReference>
<keyword evidence="2" id="KW-0812">Transmembrane</keyword>
<feature type="transmembrane region" description="Helical" evidence="2">
    <location>
        <begin position="210"/>
        <end position="229"/>
    </location>
</feature>
<reference evidence="3 4" key="1">
    <citation type="journal article" date="2013" name="Plant Cell">
        <title>The transition from a phytopathogenic smut ancestor to an anamorphic biocontrol agent deciphered by comparative whole-genome analysis.</title>
        <authorList>
            <person name="Lefebvre F."/>
            <person name="Joly D.L."/>
            <person name="Labbe C."/>
            <person name="Teichmann B."/>
            <person name="Linning R."/>
            <person name="Belzile F."/>
            <person name="Bakkeren G."/>
            <person name="Belanger R.R."/>
        </authorList>
    </citation>
    <scope>NUCLEOTIDE SEQUENCE [LARGE SCALE GENOMIC DNA]</scope>
    <source>
        <strain evidence="3 4">PF-1</strain>
    </source>
</reference>
<feature type="transmembrane region" description="Helical" evidence="2">
    <location>
        <begin position="241"/>
        <end position="261"/>
    </location>
</feature>
<dbReference type="RefSeq" id="XP_007881847.1">
    <property type="nucleotide sequence ID" value="XM_007883656.1"/>
</dbReference>
<dbReference type="GeneID" id="19320198"/>
<accession>A0A061H3L0</accession>
<evidence type="ECO:0000256" key="1">
    <source>
        <dbReference type="SAM" id="MobiDB-lite"/>
    </source>
</evidence>
<sequence>MAVAAPSLFGFIPPRTATLLLALLGILVHVNLYTWLGTLRQTLPDVPERPYSLASRLQDSPYGSAARLDQLAGFNAQLDVGIHSAQAAPSALRTIPPVDLATSAKSSVPAWMAEAKAYLKAQGLSFAPESGIGGSDPASQGRADPFLPPSSDPAPSLLSAPAQGSRDSMLSLGPLLSHGGEAYNHVSFDDGAEDAERLNWHAMRLVLSSLRAYTLLCIVCCMAGVVGVLRPNLLLSRLFVIHYFLDLLLTTLSLGSIALLATYPSIRSQICDEYGNGPAVSLFGIGSGGGGSSGSPVAGVVSSSSSTPSSSSLLGVPRTAQGGEVDAAPSSWETLLDGIFTSENCEEAFTSTLIPLFLVAAFVYTATKLHAFICVQRFYSSLLRTRMVQYGYVADPMREDFSLEAPPPVRERRLKQDKLQD</sequence>
<dbReference type="eggNOG" id="ENOG502R359">
    <property type="taxonomic scope" value="Eukaryota"/>
</dbReference>
<evidence type="ECO:0000313" key="3">
    <source>
        <dbReference type="EMBL" id="EPQ26470.1"/>
    </source>
</evidence>
<feature type="region of interest" description="Disordered" evidence="1">
    <location>
        <begin position="296"/>
        <end position="315"/>
    </location>
</feature>
<name>A0A061H3L0_9BASI</name>
<dbReference type="HOGENOM" id="CLU_041179_0_0_1"/>
<evidence type="ECO:0000256" key="2">
    <source>
        <dbReference type="SAM" id="Phobius"/>
    </source>
</evidence>
<dbReference type="KEGG" id="pfp:PFL1_06118"/>
<organism evidence="3 4">
    <name type="scientific">Pseudozyma flocculosa PF-1</name>
    <dbReference type="NCBI Taxonomy" id="1277687"/>
    <lineage>
        <taxon>Eukaryota</taxon>
        <taxon>Fungi</taxon>
        <taxon>Dikarya</taxon>
        <taxon>Basidiomycota</taxon>
        <taxon>Ustilaginomycotina</taxon>
        <taxon>Ustilaginomycetes</taxon>
        <taxon>Ustilaginales</taxon>
        <taxon>Ustilaginaceae</taxon>
        <taxon>Pseudozyma</taxon>
    </lineage>
</organism>
<dbReference type="AlphaFoldDB" id="A0A061H3L0"/>
<keyword evidence="2" id="KW-0472">Membrane</keyword>
<gene>
    <name evidence="3" type="ORF">PFL1_06118</name>
</gene>
<keyword evidence="2" id="KW-1133">Transmembrane helix</keyword>
<dbReference type="OrthoDB" id="2555888at2759"/>
<protein>
    <submittedName>
        <fullName evidence="3">Uncharacterized protein</fullName>
    </submittedName>
</protein>
<feature type="region of interest" description="Disordered" evidence="1">
    <location>
        <begin position="130"/>
        <end position="165"/>
    </location>
</feature>
<proteinExistence type="predicted"/>